<sequence length="77" mass="9014">MRKNKEELELSKYDNELSNLENKISDVLLMCCHLVTMWKQADLLTAHKLQICYSLMVFIGIKKMTVIEPLQKMQGLQ</sequence>
<dbReference type="Proteomes" id="UP000244925">
    <property type="component" value="Unassembled WGS sequence"/>
</dbReference>
<reference evidence="3" key="1">
    <citation type="submission" date="2018-02" db="EMBL/GenBank/DDBJ databases">
        <authorList>
            <person name="Clavel T."/>
            <person name="Strowig T."/>
        </authorList>
    </citation>
    <scope>NUCLEOTIDE SEQUENCE [LARGE SCALE GENOMIC DNA]</scope>
    <source>
        <strain evidence="3">DSM 100764</strain>
    </source>
</reference>
<feature type="coiled-coil region" evidence="1">
    <location>
        <begin position="3"/>
        <end position="30"/>
    </location>
</feature>
<keyword evidence="1" id="KW-0175">Coiled coil</keyword>
<dbReference type="AlphaFoldDB" id="A0A2V1J142"/>
<comment type="caution">
    <text evidence="2">The sequence shown here is derived from an EMBL/GenBank/DDBJ whole genome shotgun (WGS) entry which is preliminary data.</text>
</comment>
<dbReference type="EMBL" id="PUBV01000001">
    <property type="protein sequence ID" value="PWB09715.1"/>
    <property type="molecule type" value="Genomic_DNA"/>
</dbReference>
<evidence type="ECO:0000313" key="3">
    <source>
        <dbReference type="Proteomes" id="UP000244925"/>
    </source>
</evidence>
<accession>A0A2V1J142</accession>
<name>A0A2V1J142_9BACT</name>
<evidence type="ECO:0000313" key="2">
    <source>
        <dbReference type="EMBL" id="PWB09715.1"/>
    </source>
</evidence>
<gene>
    <name evidence="2" type="ORF">C5O25_00470</name>
</gene>
<keyword evidence="3" id="KW-1185">Reference proteome</keyword>
<proteinExistence type="predicted"/>
<organism evidence="2 3">
    <name type="scientific">Paramuribaculum intestinale</name>
    <dbReference type="NCBI Taxonomy" id="2094151"/>
    <lineage>
        <taxon>Bacteria</taxon>
        <taxon>Pseudomonadati</taxon>
        <taxon>Bacteroidota</taxon>
        <taxon>Bacteroidia</taxon>
        <taxon>Bacteroidales</taxon>
        <taxon>Muribaculaceae</taxon>
        <taxon>Paramuribaculum</taxon>
    </lineage>
</organism>
<protein>
    <submittedName>
        <fullName evidence="2">Uncharacterized protein</fullName>
    </submittedName>
</protein>
<evidence type="ECO:0000256" key="1">
    <source>
        <dbReference type="SAM" id="Coils"/>
    </source>
</evidence>